<dbReference type="InterPro" id="IPR010359">
    <property type="entry name" value="IrrE_HExxH"/>
</dbReference>
<dbReference type="EMBL" id="FUYH01000015">
    <property type="protein sequence ID" value="SKA93883.1"/>
    <property type="molecule type" value="Genomic_DNA"/>
</dbReference>
<evidence type="ECO:0000259" key="1">
    <source>
        <dbReference type="Pfam" id="PF06114"/>
    </source>
</evidence>
<proteinExistence type="predicted"/>
<organism evidence="2 3">
    <name type="scientific">Caloramator quimbayensis</name>
    <dbReference type="NCBI Taxonomy" id="1147123"/>
    <lineage>
        <taxon>Bacteria</taxon>
        <taxon>Bacillati</taxon>
        <taxon>Bacillota</taxon>
        <taxon>Clostridia</taxon>
        <taxon>Eubacteriales</taxon>
        <taxon>Clostridiaceae</taxon>
        <taxon>Caloramator</taxon>
    </lineage>
</organism>
<dbReference type="Pfam" id="PF06114">
    <property type="entry name" value="Peptidase_M78"/>
    <property type="match status" value="1"/>
</dbReference>
<evidence type="ECO:0000313" key="3">
    <source>
        <dbReference type="Proteomes" id="UP000190105"/>
    </source>
</evidence>
<reference evidence="3" key="1">
    <citation type="submission" date="2017-02" db="EMBL/GenBank/DDBJ databases">
        <authorList>
            <person name="Varghese N."/>
            <person name="Submissions S."/>
        </authorList>
    </citation>
    <scope>NUCLEOTIDE SEQUENCE [LARGE SCALE GENOMIC DNA]</scope>
    <source>
        <strain evidence="3">USBA 833</strain>
    </source>
</reference>
<protein>
    <recommendedName>
        <fullName evidence="1">IrrE N-terminal-like domain-containing protein</fullName>
    </recommendedName>
</protein>
<feature type="domain" description="IrrE N-terminal-like" evidence="1">
    <location>
        <begin position="96"/>
        <end position="152"/>
    </location>
</feature>
<dbReference type="Gene3D" id="1.10.10.2910">
    <property type="match status" value="1"/>
</dbReference>
<dbReference type="OrthoDB" id="581382at2"/>
<name>A0A1T4XWV1_9CLOT</name>
<keyword evidence="3" id="KW-1185">Reference proteome</keyword>
<dbReference type="STRING" id="1147123.SAMN05443428_1157"/>
<evidence type="ECO:0000313" key="2">
    <source>
        <dbReference type="EMBL" id="SKA93883.1"/>
    </source>
</evidence>
<sequence>MGVCLPQHVRRERSIQTAQRILLENNISSLPVDIKSLFKKYGYFLVDYSTAEKYCSKNDPLKFKNAEDCLAATYLMNNKYLTVYKENIRPYGRLVWTLSHEFGHIVLGHLEDFDETDVRRTLTDNQYEILEKEADAFAAELLAPIALLKNIKGLNKEMIQSMCSVSEEASIYILENIKKFGNMEVYTRVEYAFLESFFDFIMQTCFKINTDYNF</sequence>
<dbReference type="AlphaFoldDB" id="A0A1T4XWV1"/>
<accession>A0A1T4XWV1</accession>
<dbReference type="Proteomes" id="UP000190105">
    <property type="component" value="Unassembled WGS sequence"/>
</dbReference>
<gene>
    <name evidence="2" type="ORF">SAMN05443428_1157</name>
</gene>